<evidence type="ECO:0000313" key="1">
    <source>
        <dbReference type="EMBL" id="KAF2824481.1"/>
    </source>
</evidence>
<organism evidence="1 2">
    <name type="scientific">Ophiobolus disseminans</name>
    <dbReference type="NCBI Taxonomy" id="1469910"/>
    <lineage>
        <taxon>Eukaryota</taxon>
        <taxon>Fungi</taxon>
        <taxon>Dikarya</taxon>
        <taxon>Ascomycota</taxon>
        <taxon>Pezizomycotina</taxon>
        <taxon>Dothideomycetes</taxon>
        <taxon>Pleosporomycetidae</taxon>
        <taxon>Pleosporales</taxon>
        <taxon>Pleosporineae</taxon>
        <taxon>Phaeosphaeriaceae</taxon>
        <taxon>Ophiobolus</taxon>
    </lineage>
</organism>
<proteinExistence type="predicted"/>
<reference evidence="1" key="1">
    <citation type="journal article" date="2020" name="Stud. Mycol.">
        <title>101 Dothideomycetes genomes: a test case for predicting lifestyles and emergence of pathogens.</title>
        <authorList>
            <person name="Haridas S."/>
            <person name="Albert R."/>
            <person name="Binder M."/>
            <person name="Bloem J."/>
            <person name="Labutti K."/>
            <person name="Salamov A."/>
            <person name="Andreopoulos B."/>
            <person name="Baker S."/>
            <person name="Barry K."/>
            <person name="Bills G."/>
            <person name="Bluhm B."/>
            <person name="Cannon C."/>
            <person name="Castanera R."/>
            <person name="Culley D."/>
            <person name="Daum C."/>
            <person name="Ezra D."/>
            <person name="Gonzalez J."/>
            <person name="Henrissat B."/>
            <person name="Kuo A."/>
            <person name="Liang C."/>
            <person name="Lipzen A."/>
            <person name="Lutzoni F."/>
            <person name="Magnuson J."/>
            <person name="Mondo S."/>
            <person name="Nolan M."/>
            <person name="Ohm R."/>
            <person name="Pangilinan J."/>
            <person name="Park H.-J."/>
            <person name="Ramirez L."/>
            <person name="Alfaro M."/>
            <person name="Sun H."/>
            <person name="Tritt A."/>
            <person name="Yoshinaga Y."/>
            <person name="Zwiers L.-H."/>
            <person name="Turgeon B."/>
            <person name="Goodwin S."/>
            <person name="Spatafora J."/>
            <person name="Crous P."/>
            <person name="Grigoriev I."/>
        </authorList>
    </citation>
    <scope>NUCLEOTIDE SEQUENCE</scope>
    <source>
        <strain evidence="1">CBS 113818</strain>
    </source>
</reference>
<dbReference type="EMBL" id="MU006230">
    <property type="protein sequence ID" value="KAF2824481.1"/>
    <property type="molecule type" value="Genomic_DNA"/>
</dbReference>
<protein>
    <submittedName>
        <fullName evidence="1">Uncharacterized protein</fullName>
    </submittedName>
</protein>
<name>A0A6A6ZTT7_9PLEO</name>
<gene>
    <name evidence="1" type="ORF">CC86DRAFT_468589</name>
</gene>
<dbReference type="Proteomes" id="UP000799424">
    <property type="component" value="Unassembled WGS sequence"/>
</dbReference>
<evidence type="ECO:0000313" key="2">
    <source>
        <dbReference type="Proteomes" id="UP000799424"/>
    </source>
</evidence>
<dbReference type="Gene3D" id="2.60.120.260">
    <property type="entry name" value="Galactose-binding domain-like"/>
    <property type="match status" value="1"/>
</dbReference>
<sequence length="244" mass="26020">MTSPSSILVTGGNSHTLKLRVETAGYQGATFAADDFYLIVTSGPDGAAVCNPTPAPTPSCFAAPSANLVKNPGFNYDPAFETSMAYWSVTQGSAYSTNSWVWDYAGYPSGNGFLGYTVREDAGKVDSTQYLRQDNIDIPQGAVLDFSVYFNPQRTGNTADKPFSVTLKFDDQVVRSSTPTVSNTWVVFGSTPSAPRLSATGSGPHSLLLEVRTGGVENADIYFADDFSIKVLAGPNGQRICYTP</sequence>
<dbReference type="OrthoDB" id="3789703at2759"/>
<dbReference type="AlphaFoldDB" id="A0A6A6ZTT7"/>
<keyword evidence="2" id="KW-1185">Reference proteome</keyword>
<accession>A0A6A6ZTT7</accession>